<evidence type="ECO:0000313" key="2">
    <source>
        <dbReference type="EMBL" id="GAP35557.1"/>
    </source>
</evidence>
<dbReference type="Pfam" id="PF20572">
    <property type="entry name" value="DUF6781"/>
    <property type="match status" value="1"/>
</dbReference>
<dbReference type="Proteomes" id="UP000037660">
    <property type="component" value="Unassembled WGS sequence"/>
</dbReference>
<evidence type="ECO:0000256" key="1">
    <source>
        <dbReference type="SAM" id="MobiDB-lite"/>
    </source>
</evidence>
<dbReference type="EMBL" id="BBYR01000024">
    <property type="protein sequence ID" value="GAP35557.1"/>
    <property type="molecule type" value="Genomic_DNA"/>
</dbReference>
<name>A0A0K8NYS9_PISS1</name>
<feature type="region of interest" description="Disordered" evidence="1">
    <location>
        <begin position="219"/>
        <end position="239"/>
    </location>
</feature>
<gene>
    <name evidence="2" type="ORF">ISF6_1330</name>
</gene>
<sequence>MAKPFLDQQALIDQFATASAQQGEALRQAVGDATLRALQGRELTLRNIRQVLETVTQAVSAASAQAGATGLPAGSADPTQLLTQAFEGMDAALLQAVEAHRRALQQFVDAGSDLRDKPLKGALAHLEKMEDVFFETVAKGAHAGAQPLAGPWDQVLEAMKLKGTATGGQAQTAMAQLMETTRQGLRDSRALGLRTGQALIEGYATLVSGVLIGLAQGMQAPPPGGSTAAPDAPARPKRR</sequence>
<evidence type="ECO:0000313" key="3">
    <source>
        <dbReference type="Proteomes" id="UP000037660"/>
    </source>
</evidence>
<comment type="caution">
    <text evidence="2">The sequence shown here is derived from an EMBL/GenBank/DDBJ whole genome shotgun (WGS) entry which is preliminary data.</text>
</comment>
<dbReference type="AlphaFoldDB" id="A0A0K8NYS9"/>
<reference evidence="2 3" key="2">
    <citation type="journal article" date="2016" name="Science">
        <title>A bacterium that degrades and assimilates poly(ethylene terephthalate).</title>
        <authorList>
            <person name="Yoshida S."/>
            <person name="Hiraga K."/>
            <person name="Takehana T."/>
            <person name="Taniguchi I."/>
            <person name="Yamaji H."/>
            <person name="Maeda Y."/>
            <person name="Toyohara K."/>
            <person name="Miyamoto K."/>
            <person name="Kimura Y."/>
            <person name="Oda K."/>
        </authorList>
    </citation>
    <scope>NUCLEOTIDE SEQUENCE [LARGE SCALE GENOMIC DNA]</scope>
    <source>
        <strain evidence="3">NBRC 110686 / TISTR 2288 / 201-F6</strain>
    </source>
</reference>
<organism evidence="2 3">
    <name type="scientific">Piscinibacter sakaiensis</name>
    <name type="common">Ideonella sakaiensis</name>
    <dbReference type="NCBI Taxonomy" id="1547922"/>
    <lineage>
        <taxon>Bacteria</taxon>
        <taxon>Pseudomonadati</taxon>
        <taxon>Pseudomonadota</taxon>
        <taxon>Betaproteobacteria</taxon>
        <taxon>Burkholderiales</taxon>
        <taxon>Sphaerotilaceae</taxon>
        <taxon>Piscinibacter</taxon>
    </lineage>
</organism>
<dbReference type="RefSeq" id="WP_054019607.1">
    <property type="nucleotide sequence ID" value="NZ_BBYR01000024.1"/>
</dbReference>
<accession>A0A0K8NYS9</accession>
<protein>
    <submittedName>
        <fullName evidence="2">Uncharacterized protein</fullName>
    </submittedName>
</protein>
<proteinExistence type="predicted"/>
<reference evidence="3" key="1">
    <citation type="submission" date="2015-07" db="EMBL/GenBank/DDBJ databases">
        <title>Discovery of a poly(ethylene terephthalate assimilation.</title>
        <authorList>
            <person name="Yoshida S."/>
            <person name="Hiraga K."/>
            <person name="Takehana T."/>
            <person name="Taniguchi I."/>
            <person name="Yamaji H."/>
            <person name="Maeda Y."/>
            <person name="Toyohara K."/>
            <person name="Miyamoto K."/>
            <person name="Kimura Y."/>
            <person name="Oda K."/>
        </authorList>
    </citation>
    <scope>NUCLEOTIDE SEQUENCE [LARGE SCALE GENOMIC DNA]</scope>
    <source>
        <strain evidence="3">NBRC 110686 / TISTR 2288 / 201-F6</strain>
    </source>
</reference>
<dbReference type="InterPro" id="IPR046708">
    <property type="entry name" value="DUF6781"/>
</dbReference>
<keyword evidence="3" id="KW-1185">Reference proteome</keyword>